<keyword evidence="3" id="KW-1185">Reference proteome</keyword>
<feature type="region of interest" description="Disordered" evidence="1">
    <location>
        <begin position="142"/>
        <end position="169"/>
    </location>
</feature>
<name>E4V6U3_ARTGP</name>
<dbReference type="VEuPathDB" id="FungiDB:MGYG_08732"/>
<gene>
    <name evidence="2" type="ORF">MGYG_08732</name>
</gene>
<evidence type="ECO:0000256" key="1">
    <source>
        <dbReference type="SAM" id="MobiDB-lite"/>
    </source>
</evidence>
<evidence type="ECO:0000313" key="2">
    <source>
        <dbReference type="EMBL" id="EFQ96809.1"/>
    </source>
</evidence>
<sequence>MTDSEGKNRESCAEETLTIPCIASTPRTDIPDKPHVECQSCMQLPRTGGQGVIAVPPHKRTNSAVKDPETGVEVISNSGPGSLKRLFQGIPRHAPSPLAAQGGGRKDPTYIPANEPSNEQRDMQQSGAETLGPRIAARAMHRTPAKRGPANHNYSMQPAWRGFPSPSSY</sequence>
<dbReference type="AlphaFoldDB" id="E4V6U3"/>
<protein>
    <submittedName>
        <fullName evidence="2">Uncharacterized protein</fullName>
    </submittedName>
</protein>
<proteinExistence type="predicted"/>
<dbReference type="RefSeq" id="XP_003169186.1">
    <property type="nucleotide sequence ID" value="XM_003169138.1"/>
</dbReference>
<feature type="region of interest" description="Disordered" evidence="1">
    <location>
        <begin position="49"/>
        <end position="81"/>
    </location>
</feature>
<dbReference type="HOGENOM" id="CLU_1578129_0_0_1"/>
<dbReference type="EMBL" id="DS989831">
    <property type="protein sequence ID" value="EFQ96809.1"/>
    <property type="molecule type" value="Genomic_DNA"/>
</dbReference>
<feature type="region of interest" description="Disordered" evidence="1">
    <location>
        <begin position="93"/>
        <end position="130"/>
    </location>
</feature>
<accession>E4V6U3</accession>
<reference evidence="3" key="1">
    <citation type="journal article" date="2012" name="MBio">
        <title>Comparative genome analysis of Trichophyton rubrum and related dermatophytes reveals candidate genes involved in infection.</title>
        <authorList>
            <person name="Martinez D.A."/>
            <person name="Oliver B.G."/>
            <person name="Graeser Y."/>
            <person name="Goldberg J.M."/>
            <person name="Li W."/>
            <person name="Martinez-Rossi N.M."/>
            <person name="Monod M."/>
            <person name="Shelest E."/>
            <person name="Barton R.C."/>
            <person name="Birch E."/>
            <person name="Brakhage A.A."/>
            <person name="Chen Z."/>
            <person name="Gurr S.J."/>
            <person name="Heiman D."/>
            <person name="Heitman J."/>
            <person name="Kosti I."/>
            <person name="Rossi A."/>
            <person name="Saif S."/>
            <person name="Samalova M."/>
            <person name="Saunders C.W."/>
            <person name="Shea T."/>
            <person name="Summerbell R.C."/>
            <person name="Xu J."/>
            <person name="Young S."/>
            <person name="Zeng Q."/>
            <person name="Birren B.W."/>
            <person name="Cuomo C.A."/>
            <person name="White T.C."/>
        </authorList>
    </citation>
    <scope>NUCLEOTIDE SEQUENCE [LARGE SCALE GENOMIC DNA]</scope>
    <source>
        <strain evidence="3">ATCC MYA-4604 / CBS 118893</strain>
    </source>
</reference>
<dbReference type="Proteomes" id="UP000002669">
    <property type="component" value="Unassembled WGS sequence"/>
</dbReference>
<dbReference type="GeneID" id="10024350"/>
<dbReference type="InParanoid" id="E4V6U3"/>
<evidence type="ECO:0000313" key="3">
    <source>
        <dbReference type="Proteomes" id="UP000002669"/>
    </source>
</evidence>
<organism evidence="3">
    <name type="scientific">Arthroderma gypseum (strain ATCC MYA-4604 / CBS 118893)</name>
    <name type="common">Microsporum gypseum</name>
    <dbReference type="NCBI Taxonomy" id="535722"/>
    <lineage>
        <taxon>Eukaryota</taxon>
        <taxon>Fungi</taxon>
        <taxon>Dikarya</taxon>
        <taxon>Ascomycota</taxon>
        <taxon>Pezizomycotina</taxon>
        <taxon>Eurotiomycetes</taxon>
        <taxon>Eurotiomycetidae</taxon>
        <taxon>Onygenales</taxon>
        <taxon>Arthrodermataceae</taxon>
        <taxon>Nannizzia</taxon>
    </lineage>
</organism>